<feature type="region of interest" description="Disordered" evidence="1">
    <location>
        <begin position="547"/>
        <end position="627"/>
    </location>
</feature>
<organism evidence="3 4">
    <name type="scientific">Candidatus Flavonifractor intestinipullorum</name>
    <dbReference type="NCBI Taxonomy" id="2838587"/>
    <lineage>
        <taxon>Bacteria</taxon>
        <taxon>Bacillati</taxon>
        <taxon>Bacillota</taxon>
        <taxon>Clostridia</taxon>
        <taxon>Eubacteriales</taxon>
        <taxon>Oscillospiraceae</taxon>
        <taxon>Flavonifractor</taxon>
    </lineage>
</organism>
<name>A0A9D2M9F9_9FIRM</name>
<comment type="caution">
    <text evidence="3">The sequence shown here is derived from an EMBL/GenBank/DDBJ whole genome shotgun (WGS) entry which is preliminary data.</text>
</comment>
<proteinExistence type="predicted"/>
<dbReference type="Proteomes" id="UP000824208">
    <property type="component" value="Unassembled WGS sequence"/>
</dbReference>
<feature type="transmembrane region" description="Helical" evidence="2">
    <location>
        <begin position="21"/>
        <end position="46"/>
    </location>
</feature>
<dbReference type="InterPro" id="IPR007391">
    <property type="entry name" value="Vancomycin_resist_VanW"/>
</dbReference>
<evidence type="ECO:0000256" key="2">
    <source>
        <dbReference type="SAM" id="Phobius"/>
    </source>
</evidence>
<dbReference type="EMBL" id="DWYC01000006">
    <property type="protein sequence ID" value="HJB56059.1"/>
    <property type="molecule type" value="Genomic_DNA"/>
</dbReference>
<evidence type="ECO:0000313" key="4">
    <source>
        <dbReference type="Proteomes" id="UP000824208"/>
    </source>
</evidence>
<reference evidence="3" key="1">
    <citation type="journal article" date="2021" name="PeerJ">
        <title>Extensive microbial diversity within the chicken gut microbiome revealed by metagenomics and culture.</title>
        <authorList>
            <person name="Gilroy R."/>
            <person name="Ravi A."/>
            <person name="Getino M."/>
            <person name="Pursley I."/>
            <person name="Horton D.L."/>
            <person name="Alikhan N.F."/>
            <person name="Baker D."/>
            <person name="Gharbi K."/>
            <person name="Hall N."/>
            <person name="Watson M."/>
            <person name="Adriaenssens E.M."/>
            <person name="Foster-Nyarko E."/>
            <person name="Jarju S."/>
            <person name="Secka A."/>
            <person name="Antonio M."/>
            <person name="Oren A."/>
            <person name="Chaudhuri R.R."/>
            <person name="La Ragione R."/>
            <person name="Hildebrand F."/>
            <person name="Pallen M.J."/>
        </authorList>
    </citation>
    <scope>NUCLEOTIDE SEQUENCE</scope>
    <source>
        <strain evidence="3">CHK189-11263</strain>
    </source>
</reference>
<feature type="compositionally biased region" description="Pro residues" evidence="1">
    <location>
        <begin position="554"/>
        <end position="572"/>
    </location>
</feature>
<dbReference type="InterPro" id="IPR052913">
    <property type="entry name" value="Glycopeptide_resist_protein"/>
</dbReference>
<accession>A0A9D2M9F9</accession>
<protein>
    <submittedName>
        <fullName evidence="3">VanW family protein</fullName>
    </submittedName>
</protein>
<dbReference type="AlphaFoldDB" id="A0A9D2M9F9"/>
<evidence type="ECO:0000313" key="3">
    <source>
        <dbReference type="EMBL" id="HJB56059.1"/>
    </source>
</evidence>
<evidence type="ECO:0000256" key="1">
    <source>
        <dbReference type="SAM" id="MobiDB-lite"/>
    </source>
</evidence>
<sequence length="627" mass="65844">MERQQGKRVQSPKKAGRRRGRLPLLVVLLAVVILAGGYLGLCAYAMSSETIFPNTSAAGTELGGLTRSEARAQLELALDAYRQSTTSFQCGGQEFTVDGSNLSMDLDQVVEEAYTSSRSGSLLTAGARYLASLVGGTEIQTALVFTATPAAILEAEQYIANPMTETSYTLTEDTLELTKGATGQAIDVEALEAEILARFQAVLTGEDTGSEPLEVPVITEEPPEADLEAIYQAVYSDPADATLNKETGEVVASTDGVSFDVEAARTALDGAAEGETVSVPLTRTEPTVTTAGLKANLFRDVLGQSSTRTAGGSSRWHNVDLACQRVNGTILLPGETFSYNDTCGPYSQAGGYQKAGAYVSGTTQDTWAGGVCQLSSTLYYTTLKANLETVERSKHKYDVGYLPSGLDATVYSDSLDFKFKNNTDYPIKIVSSLTNNGGTRYCNVTIYGTNVTGVYGDPYSVTVSVTEAKTVYEPNASVPQGSAPQRDSTRTAYNGKVVEVHQRLRDANGNVISDTVIHTDRFDVRNAVYFYNPADAARLGINTSTGLRTEVPVTPTPTATPAPSATPTPAATPAPTAAPAAEPSTAPSASPTPPAESSAPQPTPPAAESAAPTPDSDGVVLPPEAVS</sequence>
<reference evidence="3" key="2">
    <citation type="submission" date="2021-04" db="EMBL/GenBank/DDBJ databases">
        <authorList>
            <person name="Gilroy R."/>
        </authorList>
    </citation>
    <scope>NUCLEOTIDE SEQUENCE</scope>
    <source>
        <strain evidence="3">CHK189-11263</strain>
    </source>
</reference>
<keyword evidence="2" id="KW-1133">Transmembrane helix</keyword>
<keyword evidence="2" id="KW-0472">Membrane</keyword>
<dbReference type="PANTHER" id="PTHR35788">
    <property type="entry name" value="EXPORTED PROTEIN-RELATED"/>
    <property type="match status" value="1"/>
</dbReference>
<keyword evidence="2" id="KW-0812">Transmembrane</keyword>
<feature type="compositionally biased region" description="Low complexity" evidence="1">
    <location>
        <begin position="573"/>
        <end position="614"/>
    </location>
</feature>
<dbReference type="Pfam" id="PF04294">
    <property type="entry name" value="VanW"/>
    <property type="match status" value="1"/>
</dbReference>
<dbReference type="PANTHER" id="PTHR35788:SF1">
    <property type="entry name" value="EXPORTED PROTEIN"/>
    <property type="match status" value="1"/>
</dbReference>
<gene>
    <name evidence="3" type="ORF">H9714_00745</name>
</gene>